<dbReference type="Proteomes" id="UP000664940">
    <property type="component" value="Unassembled WGS sequence"/>
</dbReference>
<proteinExistence type="predicted"/>
<comment type="caution">
    <text evidence="1">The sequence shown here is derived from an EMBL/GenBank/DDBJ whole genome shotgun (WGS) entry which is preliminary data.</text>
</comment>
<organism evidence="1 2">
    <name type="scientific">Phyllostomus discolor</name>
    <name type="common">pale spear-nosed bat</name>
    <dbReference type="NCBI Taxonomy" id="89673"/>
    <lineage>
        <taxon>Eukaryota</taxon>
        <taxon>Metazoa</taxon>
        <taxon>Chordata</taxon>
        <taxon>Craniata</taxon>
        <taxon>Vertebrata</taxon>
        <taxon>Euteleostomi</taxon>
        <taxon>Mammalia</taxon>
        <taxon>Eutheria</taxon>
        <taxon>Laurasiatheria</taxon>
        <taxon>Chiroptera</taxon>
        <taxon>Yangochiroptera</taxon>
        <taxon>Phyllostomidae</taxon>
        <taxon>Phyllostominae</taxon>
        <taxon>Phyllostomus</taxon>
    </lineage>
</organism>
<reference evidence="1 2" key="1">
    <citation type="journal article" date="2020" name="Nature">
        <title>Six reference-quality genomes reveal evolution of bat adaptations.</title>
        <authorList>
            <person name="Jebb D."/>
            <person name="Huang Z."/>
            <person name="Pippel M."/>
            <person name="Hughes G.M."/>
            <person name="Lavrichenko K."/>
            <person name="Devanna P."/>
            <person name="Winkler S."/>
            <person name="Jermiin L.S."/>
            <person name="Skirmuntt E.C."/>
            <person name="Katzourakis A."/>
            <person name="Burkitt-Gray L."/>
            <person name="Ray D.A."/>
            <person name="Sullivan K.A.M."/>
            <person name="Roscito J.G."/>
            <person name="Kirilenko B.M."/>
            <person name="Davalos L.M."/>
            <person name="Corthals A.P."/>
            <person name="Power M.L."/>
            <person name="Jones G."/>
            <person name="Ransome R.D."/>
            <person name="Dechmann D.K.N."/>
            <person name="Locatelli A.G."/>
            <person name="Puechmaille S.J."/>
            <person name="Fedrigo O."/>
            <person name="Jarvis E.D."/>
            <person name="Hiller M."/>
            <person name="Vernes S.C."/>
            <person name="Myers E.W."/>
            <person name="Teeling E.C."/>
        </authorList>
    </citation>
    <scope>NUCLEOTIDE SEQUENCE [LARGE SCALE GENOMIC DNA]</scope>
    <source>
        <strain evidence="1">Bat1K_MPI-CBG_1</strain>
    </source>
</reference>
<accession>A0A834EV38</accession>
<evidence type="ECO:0000313" key="2">
    <source>
        <dbReference type="Proteomes" id="UP000664940"/>
    </source>
</evidence>
<protein>
    <submittedName>
        <fullName evidence="1">Uncharacterized protein</fullName>
    </submittedName>
</protein>
<evidence type="ECO:0000313" key="1">
    <source>
        <dbReference type="EMBL" id="KAF6130811.1"/>
    </source>
</evidence>
<gene>
    <name evidence="1" type="ORF">HJG60_007789</name>
</gene>
<dbReference type="AlphaFoldDB" id="A0A834EV38"/>
<name>A0A834EV38_9CHIR</name>
<sequence>MCHALCKVPKNTTNVSQICLCPARDRESHGVSLGEVLGFDYHVRPLDLAQTHSQHASLTDKEGEVARVSQKGPHHLDWKSAPSTGPRRLHELAKHGGLELTRLDWKLLIPSNPQSLHLQNEEPQLVSLGRLTGISVNCLVQYLVHNRCSKIMGVFPL</sequence>
<dbReference type="EMBL" id="JABVXQ010000001">
    <property type="protein sequence ID" value="KAF6130811.1"/>
    <property type="molecule type" value="Genomic_DNA"/>
</dbReference>